<evidence type="ECO:0000313" key="2">
    <source>
        <dbReference type="EMBL" id="STO96260.1"/>
    </source>
</evidence>
<dbReference type="AlphaFoldDB" id="A0A377J1L5"/>
<gene>
    <name evidence="1" type="ORF">NCTC12410_00004</name>
    <name evidence="2" type="ORF">NCTC12410_00069</name>
</gene>
<dbReference type="EMBL" id="UGHV01000001">
    <property type="protein sequence ID" value="STO96195.1"/>
    <property type="molecule type" value="Genomic_DNA"/>
</dbReference>
<reference evidence="1 3" key="1">
    <citation type="submission" date="2018-06" db="EMBL/GenBank/DDBJ databases">
        <authorList>
            <consortium name="Pathogen Informatics"/>
            <person name="Doyle S."/>
        </authorList>
    </citation>
    <scope>NUCLEOTIDE SEQUENCE [LARGE SCALE GENOMIC DNA]</scope>
    <source>
        <strain evidence="1 3">NCTC12410</strain>
    </source>
</reference>
<evidence type="ECO:0000313" key="3">
    <source>
        <dbReference type="Proteomes" id="UP000254841"/>
    </source>
</evidence>
<proteinExistence type="predicted"/>
<dbReference type="EMBL" id="UGHV01000001">
    <property type="protein sequence ID" value="STO96260.1"/>
    <property type="molecule type" value="Genomic_DNA"/>
</dbReference>
<sequence>MAIAAASLHSLPLKVNPLTRLAKPHFYLQNPTPSDFRENYRTPFLSLRGSEATEAIHKKVDSRKNQKQRIRV</sequence>
<protein>
    <submittedName>
        <fullName evidence="1">Uncharacterized protein</fullName>
    </submittedName>
</protein>
<name>A0A377J1L5_9HELI</name>
<organism evidence="1 3">
    <name type="scientific">Helicobacter canis</name>
    <dbReference type="NCBI Taxonomy" id="29419"/>
    <lineage>
        <taxon>Bacteria</taxon>
        <taxon>Pseudomonadati</taxon>
        <taxon>Campylobacterota</taxon>
        <taxon>Epsilonproteobacteria</taxon>
        <taxon>Campylobacterales</taxon>
        <taxon>Helicobacteraceae</taxon>
        <taxon>Helicobacter</taxon>
    </lineage>
</organism>
<dbReference type="Proteomes" id="UP000254841">
    <property type="component" value="Unassembled WGS sequence"/>
</dbReference>
<dbReference type="RefSeq" id="WP_147278726.1">
    <property type="nucleotide sequence ID" value="NZ_UGHV01000001.1"/>
</dbReference>
<accession>A0A377J1L5</accession>
<evidence type="ECO:0000313" key="1">
    <source>
        <dbReference type="EMBL" id="STO96195.1"/>
    </source>
</evidence>